<dbReference type="PANTHER" id="PTHR10412:SF11">
    <property type="entry name" value="MANNOSYL-OLIGOSACCHARIDE GLUCOSIDASE"/>
    <property type="match status" value="1"/>
</dbReference>
<dbReference type="EMBL" id="JAFEKC020000009">
    <property type="protein sequence ID" value="KAK0513038.1"/>
    <property type="molecule type" value="Genomic_DNA"/>
</dbReference>
<keyword evidence="9 14" id="KW-0325">Glycoprotein</keyword>
<dbReference type="SUPFAM" id="SSF48208">
    <property type="entry name" value="Six-hairpin glycosidases"/>
    <property type="match status" value="1"/>
</dbReference>
<evidence type="ECO:0000256" key="4">
    <source>
        <dbReference type="ARBA" id="ARBA00022801"/>
    </source>
</evidence>
<evidence type="ECO:0000256" key="15">
    <source>
        <dbReference type="SAM" id="SignalP"/>
    </source>
</evidence>
<comment type="catalytic activity">
    <reaction evidence="12 13">
        <text>N(4)-(alpha-D-Glc-(1-&gt;2)-alpha-D-Glc-(1-&gt;3)-alpha-D-Glc-(1-&gt;3)-alpha-D-Man-(1-&gt;2)-alpha-D-Man-(1-&gt;2)-alpha-D-Man-(1-&gt;3)-[alpha-D-Man-(1-&gt;2)-alpha-D-Man-(1-&gt;3)-[alpha-D-Man-(1-&gt;2)-alpha-D-Man-(1-&gt;6)]-alpha-D-Man-(1-&gt;6)]-beta-D-Man-(1-&gt;4)-beta-D-GlcNAc-(1-&gt;4)-beta-D-GlcNAc)-L-asparaginyl-[protein] + H2O = N(4)-(alpha-D-Glc-(1-&gt;3)-alpha-D-Glc-(1-&gt;3)-alpha-D-Man-(1-&gt;2)-alpha-D-Man-(1-&gt;2)-alpha-D-Man-(1-&gt;3)-[alpha-D-Man-(1-&gt;2)-alpha-D-Man-(1-&gt;3)-[alpha-D-Man-(1-&gt;2)-alpha-D-Man-(1-&gt;6)]-alpha-D-Man-(1-&gt;6)]-beta-D-Man-(1-&gt;4)-beta-D-GlcNAc-(1-&gt;4)-beta-D-GlcNAc)-L-asparaginyl-[protein] + beta-D-glucose</text>
        <dbReference type="Rhea" id="RHEA:55988"/>
        <dbReference type="Rhea" id="RHEA-COMP:12806"/>
        <dbReference type="Rhea" id="RHEA-COMP:14355"/>
        <dbReference type="ChEBI" id="CHEBI:15377"/>
        <dbReference type="ChEBI" id="CHEBI:15903"/>
        <dbReference type="ChEBI" id="CHEBI:59082"/>
        <dbReference type="ChEBI" id="CHEBI:132537"/>
        <dbReference type="EC" id="3.2.1.106"/>
    </reaction>
</comment>
<evidence type="ECO:0000256" key="8">
    <source>
        <dbReference type="ARBA" id="ARBA00023136"/>
    </source>
</evidence>
<comment type="pathway">
    <text evidence="14">Glycan metabolism; N-glycan degradation.</text>
</comment>
<keyword evidence="6" id="KW-0735">Signal-anchor</keyword>
<evidence type="ECO:0000259" key="16">
    <source>
        <dbReference type="Pfam" id="PF03200"/>
    </source>
</evidence>
<dbReference type="Gene3D" id="1.50.10.10">
    <property type="match status" value="1"/>
</dbReference>
<evidence type="ECO:0000256" key="11">
    <source>
        <dbReference type="ARBA" id="ARBA00038888"/>
    </source>
</evidence>
<sequence length="820" mass="93439">MIQLRLLPVLGILLSLLSLTLGQVAQEVLTENAKRSNESLLWGPYRPNLYFGVRPRIPKSLMTGLLWAKVDSFQGVQNNFRHTCEQHEGMVGYGWDEYDVRLGGRQTIHDAGNTVDITTEFVKIPGGEHGGSWGVRIKGTPREDAPPRFISTVMFYAGMEGLGRLEVRNAPDEQGIEGTVVMDGESGELGIFTLEVTTGPETNQHPPPTHKSFLMKPLDLSIVTSLQVKDDTLWQAKSHIFAQMKDEIDKLLKQYGEDNAPPPWSIFTTPNNVGSGNLHVVQKVFEGPFEFDVIYSSASAETKVTSEDLSLAIERAAEGFGDRFERLLAPKAPFNKKKYQAFAKSIFSNLIGGIGYFYGDSVVDRSYAPAYEEENEGFWEETAEARARPDDVKLEGPSELFTSIPSRPFFPRGFLWDEGFHLIPVADWDMDLTLEIVRSWFNLMDDDGWIGREQILGAEARSKVPQEFQIQYPHYANPPTLFLVFESLIDKIHSKSDTKSKQPTKATDPFELIRSVHLENPEVAIKYLRELYPLLRRHYFWFRKTQWGDIKSYDRDAFSTKEGYRWRGRTVRHILTSGLDDYPRAQPPHPGELHTDLISWMGMMTRSMRRIAEIIGEGDDAKEFAGYEEAIVKNIDDLHWDKEHKTYCDATIDDYEESVHVCHKGYVSIFPFLTGLLPPDSPRLKHVLDLISDPEELWSDYGIRSLSLKDKFYNTDENYWRSPVWMNMNYLIVKSLLDIATQPGPHKSQATKIYTSLRKNLVNNVLEQWEKTGFAWEQYNPETGEGQRTQHFTGWTSLVVKIMTMPDLSGGDGGIKHGEL</sequence>
<keyword evidence="7" id="KW-1133">Transmembrane helix</keyword>
<dbReference type="FunFam" id="2.70.98.110:FF:000003">
    <property type="entry name" value="Probable mannosyl-oligosaccharide glucosidase"/>
    <property type="match status" value="1"/>
</dbReference>
<keyword evidence="10 13" id="KW-0326">Glycosidase</keyword>
<evidence type="ECO:0000259" key="17">
    <source>
        <dbReference type="Pfam" id="PF16923"/>
    </source>
</evidence>
<evidence type="ECO:0000256" key="9">
    <source>
        <dbReference type="ARBA" id="ARBA00023180"/>
    </source>
</evidence>
<name>A0AA39R493_9LECA</name>
<dbReference type="Proteomes" id="UP001166286">
    <property type="component" value="Unassembled WGS sequence"/>
</dbReference>
<evidence type="ECO:0000256" key="1">
    <source>
        <dbReference type="ARBA" id="ARBA00004648"/>
    </source>
</evidence>
<dbReference type="InterPro" id="IPR031631">
    <property type="entry name" value="Glyco_hydro_63N"/>
</dbReference>
<dbReference type="InterPro" id="IPR031335">
    <property type="entry name" value="Glyco_hydro_63_C"/>
</dbReference>
<dbReference type="AlphaFoldDB" id="A0AA39R493"/>
<evidence type="ECO:0000256" key="14">
    <source>
        <dbReference type="RuleBase" id="RU369107"/>
    </source>
</evidence>
<comment type="caution">
    <text evidence="18">The sequence shown here is derived from an EMBL/GenBank/DDBJ whole genome shotgun (WGS) entry which is preliminary data.</text>
</comment>
<evidence type="ECO:0000256" key="6">
    <source>
        <dbReference type="ARBA" id="ARBA00022968"/>
    </source>
</evidence>
<keyword evidence="4 13" id="KW-0378">Hydrolase</keyword>
<feature type="domain" description="Glycosyl hydrolase family 63 C-terminal" evidence="16">
    <location>
        <begin position="305"/>
        <end position="804"/>
    </location>
</feature>
<dbReference type="GO" id="GO:0005789">
    <property type="term" value="C:endoplasmic reticulum membrane"/>
    <property type="evidence" value="ECO:0007669"/>
    <property type="project" value="UniProtKB-SubCell"/>
</dbReference>
<feature type="signal peptide" evidence="15">
    <location>
        <begin position="1"/>
        <end position="22"/>
    </location>
</feature>
<evidence type="ECO:0000256" key="7">
    <source>
        <dbReference type="ARBA" id="ARBA00022989"/>
    </source>
</evidence>
<keyword evidence="19" id="KW-1185">Reference proteome</keyword>
<comment type="function">
    <text evidence="13">Cleaves the distal alpha 1,2-linked glucose residue from the Glc(3)Man(9)GlcNAc(2) oligosaccharide precursor.</text>
</comment>
<feature type="domain" description="Glycosyl hydrolase family 63 N-terminal" evidence="17">
    <location>
        <begin position="39"/>
        <end position="266"/>
    </location>
</feature>
<evidence type="ECO:0000256" key="3">
    <source>
        <dbReference type="ARBA" id="ARBA00022692"/>
    </source>
</evidence>
<dbReference type="EC" id="3.2.1.106" evidence="11 13"/>
<dbReference type="GO" id="GO:0006487">
    <property type="term" value="P:protein N-linked glycosylation"/>
    <property type="evidence" value="ECO:0007669"/>
    <property type="project" value="UniProtKB-UniRule"/>
</dbReference>
<evidence type="ECO:0000256" key="5">
    <source>
        <dbReference type="ARBA" id="ARBA00022824"/>
    </source>
</evidence>
<dbReference type="GO" id="GO:0009311">
    <property type="term" value="P:oligosaccharide metabolic process"/>
    <property type="evidence" value="ECO:0007669"/>
    <property type="project" value="UniProtKB-UniRule"/>
</dbReference>
<keyword evidence="8" id="KW-0472">Membrane</keyword>
<dbReference type="GO" id="GO:0004573">
    <property type="term" value="F:Glc3Man9GlcNAc2 oligosaccharide glucosidase activity"/>
    <property type="evidence" value="ECO:0007669"/>
    <property type="project" value="UniProtKB-UniRule"/>
</dbReference>
<reference evidence="18" key="1">
    <citation type="submission" date="2023-03" db="EMBL/GenBank/DDBJ databases">
        <title>Complete genome of Cladonia borealis.</title>
        <authorList>
            <person name="Park H."/>
        </authorList>
    </citation>
    <scope>NUCLEOTIDE SEQUENCE</scope>
    <source>
        <strain evidence="18">ANT050790</strain>
    </source>
</reference>
<comment type="subcellular location">
    <subcellularLocation>
        <location evidence="1 13">Endoplasmic reticulum membrane</location>
        <topology evidence="1 13">Single-pass type II membrane protein</topology>
    </subcellularLocation>
</comment>
<evidence type="ECO:0000256" key="13">
    <source>
        <dbReference type="RuleBase" id="RU368089"/>
    </source>
</evidence>
<dbReference type="InterPro" id="IPR038518">
    <property type="entry name" value="Glyco_hydro_63N_sf"/>
</dbReference>
<dbReference type="InterPro" id="IPR008928">
    <property type="entry name" value="6-hairpin_glycosidase_sf"/>
</dbReference>
<dbReference type="PANTHER" id="PTHR10412">
    <property type="entry name" value="MANNOSYL-OLIGOSACCHARIDE GLUCOSIDASE"/>
    <property type="match status" value="1"/>
</dbReference>
<dbReference type="Gene3D" id="2.70.98.110">
    <property type="entry name" value="Glycosyl hydrolase family 63, N-terminal domain"/>
    <property type="match status" value="1"/>
</dbReference>
<dbReference type="FunFam" id="1.50.10.10:FF:000027">
    <property type="entry name" value="Probable mannosyl-oligosaccharide glucosidase"/>
    <property type="match status" value="1"/>
</dbReference>
<dbReference type="Pfam" id="PF16923">
    <property type="entry name" value="Glyco_hydro_63N"/>
    <property type="match status" value="1"/>
</dbReference>
<keyword evidence="5 13" id="KW-0256">Endoplasmic reticulum</keyword>
<keyword evidence="3" id="KW-0812">Transmembrane</keyword>
<gene>
    <name evidence="18" type="ORF">JMJ35_005055</name>
</gene>
<evidence type="ECO:0000256" key="2">
    <source>
        <dbReference type="ARBA" id="ARBA00010833"/>
    </source>
</evidence>
<accession>A0AA39R493</accession>
<evidence type="ECO:0000256" key="12">
    <source>
        <dbReference type="ARBA" id="ARBA00052431"/>
    </source>
</evidence>
<dbReference type="InterPro" id="IPR004888">
    <property type="entry name" value="Glycoside_hydrolase_63"/>
</dbReference>
<protein>
    <recommendedName>
        <fullName evidence="11 13">Mannosyl-oligosaccharide glucosidase</fullName>
        <ecNumber evidence="11 13">3.2.1.106</ecNumber>
    </recommendedName>
    <alternativeName>
        <fullName evidence="14">Glucosidase I</fullName>
    </alternativeName>
</protein>
<evidence type="ECO:0000256" key="10">
    <source>
        <dbReference type="ARBA" id="ARBA00023295"/>
    </source>
</evidence>
<evidence type="ECO:0000313" key="19">
    <source>
        <dbReference type="Proteomes" id="UP001166286"/>
    </source>
</evidence>
<keyword evidence="15" id="KW-0732">Signal</keyword>
<evidence type="ECO:0000313" key="18">
    <source>
        <dbReference type="EMBL" id="KAK0513038.1"/>
    </source>
</evidence>
<proteinExistence type="inferred from homology"/>
<comment type="similarity">
    <text evidence="2 13">Belongs to the glycosyl hydrolase 63 family.</text>
</comment>
<feature type="chain" id="PRO_5041449853" description="Mannosyl-oligosaccharide glucosidase" evidence="15">
    <location>
        <begin position="23"/>
        <end position="820"/>
    </location>
</feature>
<dbReference type="Pfam" id="PF03200">
    <property type="entry name" value="Glyco_hydro_63"/>
    <property type="match status" value="1"/>
</dbReference>
<dbReference type="InterPro" id="IPR012341">
    <property type="entry name" value="6hp_glycosidase-like_sf"/>
</dbReference>
<organism evidence="18 19">
    <name type="scientific">Cladonia borealis</name>
    <dbReference type="NCBI Taxonomy" id="184061"/>
    <lineage>
        <taxon>Eukaryota</taxon>
        <taxon>Fungi</taxon>
        <taxon>Dikarya</taxon>
        <taxon>Ascomycota</taxon>
        <taxon>Pezizomycotina</taxon>
        <taxon>Lecanoromycetes</taxon>
        <taxon>OSLEUM clade</taxon>
        <taxon>Lecanoromycetidae</taxon>
        <taxon>Lecanorales</taxon>
        <taxon>Lecanorineae</taxon>
        <taxon>Cladoniaceae</taxon>
        <taxon>Cladonia</taxon>
    </lineage>
</organism>